<keyword evidence="1" id="KW-0175">Coiled coil</keyword>
<dbReference type="VEuPathDB" id="FungiDB:FUN_019780"/>
<dbReference type="VEuPathDB" id="FungiDB:RhiirFUN_007802"/>
<dbReference type="VEuPathDB" id="FungiDB:RhiirA1_466495"/>
<dbReference type="AlphaFoldDB" id="A0A2N1M8J1"/>
<feature type="coiled-coil region" evidence="1">
    <location>
        <begin position="461"/>
        <end position="499"/>
    </location>
</feature>
<dbReference type="Proteomes" id="UP000233469">
    <property type="component" value="Unassembled WGS sequence"/>
</dbReference>
<proteinExistence type="predicted"/>
<accession>A0A2N1M8J1</accession>
<evidence type="ECO:0000313" key="3">
    <source>
        <dbReference type="Proteomes" id="UP000233469"/>
    </source>
</evidence>
<protein>
    <submittedName>
        <fullName evidence="2">Uncharacterized protein</fullName>
    </submittedName>
</protein>
<gene>
    <name evidence="2" type="ORF">RhiirC2_797104</name>
</gene>
<sequence length="515" mass="62309">MNTKGKIPIWFRDIEKEVLEDQSGSVRKIKKENIGQRKKRSQSKNHKRIRIHLVIEGEEIDINNSPFLKKCEGCSKNISKKKGTNECLIYLGEFSRKIERRKEENLIKPYETLNNIIKKNTWLRNYTQEDRRDIIYNERIEIIDNLIKTEEEFITLIKNSIFENSDNTYGEKRRFYLAIDIVKTKSIVNDKGKRTYNYNIIWIIKDLGSDEIILGVNENIKKLLFEFINNLSNRRKIDNEFYLELLFIDQFLEKNGIQIEDSDEKEYKILTNLKKKMREMLKDKELNNRIIAGGYRGWRKKITNAIWKNEILNSEKLNDLFMYNFKQEFDWKSTLEFVSNRINFSQRQCNDKDTKERSYRIKNLLKEQPTYNVLYKRNTNKIENDWCKRCGKEAKEDWEHTNSRKLIILRGKSKIWVRGVYNEKFNSLTNKKEEKVLIKKLWNFTYDEIKKRIWIPRCEEIKRLEDKVNIQKLDLRKKRERLNEKLEDGTEKIKKIKTEENIEKLNKKDLIKKLI</sequence>
<name>A0A2N1M8J1_9GLOM</name>
<reference evidence="2 3" key="1">
    <citation type="submission" date="2016-04" db="EMBL/GenBank/DDBJ databases">
        <title>Genome analyses suggest a sexual origin of heterokaryosis in a supposedly ancient asexual fungus.</title>
        <authorList>
            <person name="Ropars J."/>
            <person name="Sedzielewska K."/>
            <person name="Noel J."/>
            <person name="Charron P."/>
            <person name="Farinelli L."/>
            <person name="Marton T."/>
            <person name="Kruger M."/>
            <person name="Pelin A."/>
            <person name="Brachmann A."/>
            <person name="Corradi N."/>
        </authorList>
    </citation>
    <scope>NUCLEOTIDE SEQUENCE [LARGE SCALE GENOMIC DNA]</scope>
    <source>
        <strain evidence="2 3">C2</strain>
    </source>
</reference>
<comment type="caution">
    <text evidence="2">The sequence shown here is derived from an EMBL/GenBank/DDBJ whole genome shotgun (WGS) entry which is preliminary data.</text>
</comment>
<evidence type="ECO:0000313" key="2">
    <source>
        <dbReference type="EMBL" id="PKK57957.1"/>
    </source>
</evidence>
<organism evidence="2 3">
    <name type="scientific">Rhizophagus irregularis</name>
    <dbReference type="NCBI Taxonomy" id="588596"/>
    <lineage>
        <taxon>Eukaryota</taxon>
        <taxon>Fungi</taxon>
        <taxon>Fungi incertae sedis</taxon>
        <taxon>Mucoromycota</taxon>
        <taxon>Glomeromycotina</taxon>
        <taxon>Glomeromycetes</taxon>
        <taxon>Glomerales</taxon>
        <taxon>Glomeraceae</taxon>
        <taxon>Rhizophagus</taxon>
    </lineage>
</organism>
<evidence type="ECO:0000256" key="1">
    <source>
        <dbReference type="SAM" id="Coils"/>
    </source>
</evidence>
<reference evidence="2 3" key="2">
    <citation type="submission" date="2017-10" db="EMBL/GenBank/DDBJ databases">
        <title>Extensive intraspecific genome diversity in a model arbuscular mycorrhizal fungus.</title>
        <authorList>
            <person name="Chen E.C.H."/>
            <person name="Morin E."/>
            <person name="Baudet D."/>
            <person name="Noel J."/>
            <person name="Ndikumana S."/>
            <person name="Charron P."/>
            <person name="St-Onge C."/>
            <person name="Giorgi J."/>
            <person name="Grigoriev I.V."/>
            <person name="Roux C."/>
            <person name="Martin F.M."/>
            <person name="Corradi N."/>
        </authorList>
    </citation>
    <scope>NUCLEOTIDE SEQUENCE [LARGE SCALE GENOMIC DNA]</scope>
    <source>
        <strain evidence="2 3">C2</strain>
    </source>
</reference>
<dbReference type="EMBL" id="LLXL01003941">
    <property type="protein sequence ID" value="PKK57957.1"/>
    <property type="molecule type" value="Genomic_DNA"/>
</dbReference>
<dbReference type="VEuPathDB" id="FungiDB:RhiirA1_446167"/>